<proteinExistence type="predicted"/>
<dbReference type="GO" id="GO:0016740">
    <property type="term" value="F:transferase activity"/>
    <property type="evidence" value="ECO:0007669"/>
    <property type="project" value="UniProtKB-KW"/>
</dbReference>
<sequence length="190" mass="21170">MSGGYRQLNASEITELLGELLERADAEGLKVDAYIIGGAAMAIHLGRDQLTPDVDGLFFPFERVKLIGRQMAEEHGLAPDWVNENARPFITFDTTDPRHFVEVELRGHKLRLASQRALLAMKMARYARKDYADITALIHSLGLSLPEQIVDLTYDVLGEESLSLTAGRDDLVILAAEALARVKRETEPQR</sequence>
<name>A0A2M9D5K8_9MICO</name>
<evidence type="ECO:0000313" key="1">
    <source>
        <dbReference type="EMBL" id="PJJ80979.1"/>
    </source>
</evidence>
<dbReference type="AlphaFoldDB" id="A0A2M9D5K8"/>
<reference evidence="1 2" key="1">
    <citation type="submission" date="2017-11" db="EMBL/GenBank/DDBJ databases">
        <title>Genomic Encyclopedia of Archaeal and Bacterial Type Strains, Phase II (KMG-II): From Individual Species to Whole Genera.</title>
        <authorList>
            <person name="Goeker M."/>
        </authorList>
    </citation>
    <scope>NUCLEOTIDE SEQUENCE [LARGE SCALE GENOMIC DNA]</scope>
    <source>
        <strain evidence="1 2">DSM 16400</strain>
    </source>
</reference>
<protein>
    <submittedName>
        <fullName evidence="1">Nucleotidyltransferase DUF2204</fullName>
    </submittedName>
</protein>
<keyword evidence="1" id="KW-0808">Transferase</keyword>
<organism evidence="1 2">
    <name type="scientific">Salinibacterium amurskyense</name>
    <dbReference type="NCBI Taxonomy" id="205941"/>
    <lineage>
        <taxon>Bacteria</taxon>
        <taxon>Bacillati</taxon>
        <taxon>Actinomycetota</taxon>
        <taxon>Actinomycetes</taxon>
        <taxon>Micrococcales</taxon>
        <taxon>Microbacteriaceae</taxon>
        <taxon>Salinibacterium</taxon>
    </lineage>
</organism>
<accession>A0A2M9D5K8</accession>
<gene>
    <name evidence="1" type="ORF">CLV85_0146</name>
</gene>
<evidence type="ECO:0000313" key="2">
    <source>
        <dbReference type="Proteomes" id="UP000231742"/>
    </source>
</evidence>
<comment type="caution">
    <text evidence="1">The sequence shown here is derived from an EMBL/GenBank/DDBJ whole genome shotgun (WGS) entry which is preliminary data.</text>
</comment>
<dbReference type="OrthoDB" id="3788807at2"/>
<dbReference type="RefSeq" id="WP_100387711.1">
    <property type="nucleotide sequence ID" value="NZ_BMZU01000001.1"/>
</dbReference>
<dbReference type="Proteomes" id="UP000231742">
    <property type="component" value="Unassembled WGS sequence"/>
</dbReference>
<keyword evidence="2" id="KW-1185">Reference proteome</keyword>
<dbReference type="EMBL" id="PGFH01000001">
    <property type="protein sequence ID" value="PJJ80979.1"/>
    <property type="molecule type" value="Genomic_DNA"/>
</dbReference>